<feature type="compositionally biased region" description="Low complexity" evidence="2">
    <location>
        <begin position="228"/>
        <end position="251"/>
    </location>
</feature>
<dbReference type="Gene3D" id="2.60.40.3500">
    <property type="match status" value="1"/>
</dbReference>
<protein>
    <submittedName>
        <fullName evidence="4">N-acetylmuramoyl-L-alanine amidase</fullName>
        <ecNumber evidence="4">3.5.1.28</ecNumber>
    </submittedName>
</protein>
<evidence type="ECO:0000259" key="3">
    <source>
        <dbReference type="SMART" id="SM00646"/>
    </source>
</evidence>
<evidence type="ECO:0000313" key="4">
    <source>
        <dbReference type="EMBL" id="APB35236.1"/>
    </source>
</evidence>
<dbReference type="RefSeq" id="WP_084111857.1">
    <property type="nucleotide sequence ID" value="NZ_CP017675.1"/>
</dbReference>
<dbReference type="GO" id="GO:0008745">
    <property type="term" value="F:N-acetylmuramoyl-L-alanine amidase activity"/>
    <property type="evidence" value="ECO:0007669"/>
    <property type="project" value="UniProtKB-EC"/>
</dbReference>
<dbReference type="PANTHER" id="PTHR30404">
    <property type="entry name" value="N-ACETYLMURAMOYL-L-ALANINE AMIDASE"/>
    <property type="match status" value="1"/>
</dbReference>
<accession>A0A1J0AH15</accession>
<evidence type="ECO:0000256" key="1">
    <source>
        <dbReference type="ARBA" id="ARBA00022801"/>
    </source>
</evidence>
<dbReference type="InterPro" id="IPR002508">
    <property type="entry name" value="MurNAc-LAA_cat"/>
</dbReference>
<dbReference type="Proteomes" id="UP000180235">
    <property type="component" value="Chromosome"/>
</dbReference>
<evidence type="ECO:0000313" key="5">
    <source>
        <dbReference type="Proteomes" id="UP000180235"/>
    </source>
</evidence>
<dbReference type="AlphaFoldDB" id="A0A1J0AH15"/>
<feature type="domain" description="MurNAc-LAA" evidence="3">
    <location>
        <begin position="325"/>
        <end position="434"/>
    </location>
</feature>
<sequence>MGIVGASIACISCVTVATPVWARATLQAWQYDPQGQRLEFRTDRPTQPQVQVIGAQRVVIDLPDTRWPQPQSQQNFGTTQVRVAQYQPDVARLVLAVPEAINPAQVRLQPQGHQGWTVVWGTATQAKTMLQAAQWQSPGILLRLSTPGVVGRVLRSKDKQWLYIDLPNTAVSGSFQNQTRPYNLRVEPGLTGNLRLALEVKTSDPDWQLRATPQGLLLARPTSAPSIARTTPPSRPKTTTPKSIPPTATRPSSPPPRTANKTRYTVLIDPGHGGPDPGAIGRGGIQEKEIVLDISRRVARLLEAQGVRAVLSRTQDVDLDLEPRVALAERVNATLFVSIHANAISMSRPEVNGLETYYYQNGQWLARSIHQNLRQTTNAPDRGVRQARFYVLRRSSMRATLVEVGYVTGAQDAPRLASSSYRQKVAQGIAQGIIRYLDNLAKK</sequence>
<organism evidence="4 5">
    <name type="scientific">Gloeomargarita lithophora Alchichica-D10</name>
    <dbReference type="NCBI Taxonomy" id="1188229"/>
    <lineage>
        <taxon>Bacteria</taxon>
        <taxon>Bacillati</taxon>
        <taxon>Cyanobacteriota</taxon>
        <taxon>Cyanophyceae</taxon>
        <taxon>Gloeomargaritales</taxon>
        <taxon>Gloeomargaritaceae</taxon>
        <taxon>Gloeomargarita</taxon>
    </lineage>
</organism>
<dbReference type="Pfam" id="PF01520">
    <property type="entry name" value="Amidase_3"/>
    <property type="match status" value="1"/>
</dbReference>
<keyword evidence="1 4" id="KW-0378">Hydrolase</keyword>
<dbReference type="SMART" id="SM00646">
    <property type="entry name" value="Ami_3"/>
    <property type="match status" value="1"/>
</dbReference>
<dbReference type="Pfam" id="PF11741">
    <property type="entry name" value="AMIN"/>
    <property type="match status" value="1"/>
</dbReference>
<dbReference type="OrthoDB" id="9806267at2"/>
<dbReference type="SUPFAM" id="SSF53187">
    <property type="entry name" value="Zn-dependent exopeptidases"/>
    <property type="match status" value="1"/>
</dbReference>
<keyword evidence="5" id="KW-1185">Reference proteome</keyword>
<dbReference type="InterPro" id="IPR050695">
    <property type="entry name" value="N-acetylmuramoyl_amidase_3"/>
</dbReference>
<dbReference type="EC" id="3.5.1.28" evidence="4"/>
<reference evidence="4 5" key="1">
    <citation type="submission" date="2016-10" db="EMBL/GenBank/DDBJ databases">
        <title>Description of Gloeomargarita lithophora gen. nov., sp. nov., a thylakoid-bearing basal-branching cyanobacterium with intracellular carbonates, and proposal for Gloeomargaritales ord. nov.</title>
        <authorList>
            <person name="Moreira D."/>
            <person name="Tavera R."/>
            <person name="Benzerara K."/>
            <person name="Skouri-Panet F."/>
            <person name="Couradeau E."/>
            <person name="Gerard E."/>
            <person name="Loussert C."/>
            <person name="Novelo E."/>
            <person name="Zivanovic Y."/>
            <person name="Lopez-Garcia P."/>
        </authorList>
    </citation>
    <scope>NUCLEOTIDE SEQUENCE [LARGE SCALE GENOMIC DNA]</scope>
    <source>
        <strain evidence="4 5">D10</strain>
    </source>
</reference>
<dbReference type="EMBL" id="CP017675">
    <property type="protein sequence ID" value="APB35236.1"/>
    <property type="molecule type" value="Genomic_DNA"/>
</dbReference>
<proteinExistence type="predicted"/>
<dbReference type="GO" id="GO:0009253">
    <property type="term" value="P:peptidoglycan catabolic process"/>
    <property type="evidence" value="ECO:0007669"/>
    <property type="project" value="InterPro"/>
</dbReference>
<dbReference type="KEGG" id="glt:GlitD10_2891"/>
<name>A0A1J0AH15_9CYAN</name>
<gene>
    <name evidence="4" type="primary">amiB-3</name>
    <name evidence="4" type="ORF">GlitD10_2891</name>
</gene>
<dbReference type="CDD" id="cd02696">
    <property type="entry name" value="MurNAc-LAA"/>
    <property type="match status" value="1"/>
</dbReference>
<dbReference type="PANTHER" id="PTHR30404:SF0">
    <property type="entry name" value="N-ACETYLMURAMOYL-L-ALANINE AMIDASE AMIC"/>
    <property type="match status" value="1"/>
</dbReference>
<dbReference type="Gene3D" id="3.40.630.40">
    <property type="entry name" value="Zn-dependent exopeptidases"/>
    <property type="match status" value="1"/>
</dbReference>
<evidence type="ECO:0000256" key="2">
    <source>
        <dbReference type="SAM" id="MobiDB-lite"/>
    </source>
</evidence>
<dbReference type="GO" id="GO:0030288">
    <property type="term" value="C:outer membrane-bounded periplasmic space"/>
    <property type="evidence" value="ECO:0007669"/>
    <property type="project" value="TreeGrafter"/>
</dbReference>
<dbReference type="InterPro" id="IPR021731">
    <property type="entry name" value="AMIN_dom"/>
</dbReference>
<feature type="region of interest" description="Disordered" evidence="2">
    <location>
        <begin position="218"/>
        <end position="261"/>
    </location>
</feature>
<dbReference type="STRING" id="1188229.GlitD10_2891"/>